<sequence length="270" mass="26598">MRKLTAAAAALLLSLVLAGCGDDDGDGGDAGTDPGTSAAAPTDATSEASEPSEPATPGSTEPTEPTEPTTSDSAPTGPASSAAPGGSVQCDYQPDGQPASVQLPPAQASDQGTVTAEVTTSIGELVFDLDAAGAPCTVNSFVSLADQGFFDGTTCHRLTTESIFVLQCGDPTATGTGGPGYTIPDEFPPAPDYGPGTLAMANTGLPQSGGSQFFIVYDGPDTQLPPGYTIFGQVSQGIDLVAQAAAEGTVEGGPDGTPAVPVDIESVTVG</sequence>
<feature type="compositionally biased region" description="Low complexity" evidence="3">
    <location>
        <begin position="31"/>
        <end position="87"/>
    </location>
</feature>
<feature type="region of interest" description="Disordered" evidence="3">
    <location>
        <begin position="18"/>
        <end position="114"/>
    </location>
</feature>
<accession>A0ABP9PT45</accession>
<feature type="chain" id="PRO_5044962274" description="Peptidyl-prolyl cis-trans isomerase" evidence="2">
    <location>
        <begin position="19"/>
        <end position="270"/>
    </location>
</feature>
<dbReference type="PROSITE" id="PS50072">
    <property type="entry name" value="CSA_PPIASE_2"/>
    <property type="match status" value="1"/>
</dbReference>
<dbReference type="SUPFAM" id="SSF50891">
    <property type="entry name" value="Cyclophilin-like"/>
    <property type="match status" value="1"/>
</dbReference>
<organism evidence="5 6">
    <name type="scientific">Nocardioides marinquilinus</name>
    <dbReference type="NCBI Taxonomy" id="1210400"/>
    <lineage>
        <taxon>Bacteria</taxon>
        <taxon>Bacillati</taxon>
        <taxon>Actinomycetota</taxon>
        <taxon>Actinomycetes</taxon>
        <taxon>Propionibacteriales</taxon>
        <taxon>Nocardioidaceae</taxon>
        <taxon>Nocardioides</taxon>
    </lineage>
</organism>
<evidence type="ECO:0000313" key="5">
    <source>
        <dbReference type="EMBL" id="GAA5148601.1"/>
    </source>
</evidence>
<gene>
    <name evidence="5" type="ORF">GCM10023340_22650</name>
</gene>
<dbReference type="PRINTS" id="PR00153">
    <property type="entry name" value="CSAPPISMRASE"/>
</dbReference>
<evidence type="ECO:0000313" key="6">
    <source>
        <dbReference type="Proteomes" id="UP001500221"/>
    </source>
</evidence>
<keyword evidence="6" id="KW-1185">Reference proteome</keyword>
<reference evidence="6" key="1">
    <citation type="journal article" date="2019" name="Int. J. Syst. Evol. Microbiol.">
        <title>The Global Catalogue of Microorganisms (GCM) 10K type strain sequencing project: providing services to taxonomists for standard genome sequencing and annotation.</title>
        <authorList>
            <consortium name="The Broad Institute Genomics Platform"/>
            <consortium name="The Broad Institute Genome Sequencing Center for Infectious Disease"/>
            <person name="Wu L."/>
            <person name="Ma J."/>
        </authorList>
    </citation>
    <scope>NUCLEOTIDE SEQUENCE [LARGE SCALE GENOMIC DNA]</scope>
    <source>
        <strain evidence="6">JCM 18459</strain>
    </source>
</reference>
<feature type="signal peptide" evidence="2">
    <location>
        <begin position="1"/>
        <end position="18"/>
    </location>
</feature>
<dbReference type="InterPro" id="IPR044666">
    <property type="entry name" value="Cyclophilin_A-like"/>
</dbReference>
<dbReference type="EC" id="5.2.1.8" evidence="2"/>
<dbReference type="Gene3D" id="2.40.100.10">
    <property type="entry name" value="Cyclophilin-like"/>
    <property type="match status" value="1"/>
</dbReference>
<dbReference type="InterPro" id="IPR029000">
    <property type="entry name" value="Cyclophilin-like_dom_sf"/>
</dbReference>
<keyword evidence="2" id="KW-0697">Rotamase</keyword>
<protein>
    <recommendedName>
        <fullName evidence="2">Peptidyl-prolyl cis-trans isomerase</fullName>
        <shortName evidence="2">PPIase</shortName>
        <ecNumber evidence="2">5.2.1.8</ecNumber>
    </recommendedName>
</protein>
<dbReference type="PANTHER" id="PTHR45625">
    <property type="entry name" value="PEPTIDYL-PROLYL CIS-TRANS ISOMERASE-RELATED"/>
    <property type="match status" value="1"/>
</dbReference>
<evidence type="ECO:0000256" key="2">
    <source>
        <dbReference type="RuleBase" id="RU363019"/>
    </source>
</evidence>
<dbReference type="EMBL" id="BAABKG010000003">
    <property type="protein sequence ID" value="GAA5148601.1"/>
    <property type="molecule type" value="Genomic_DNA"/>
</dbReference>
<keyword evidence="2" id="KW-0413">Isomerase</keyword>
<dbReference type="PANTHER" id="PTHR45625:SF3">
    <property type="entry name" value="PEPTIDYL-PROLYL CIS-TRANS ISOMERASE B-RELATED"/>
    <property type="match status" value="1"/>
</dbReference>
<dbReference type="Pfam" id="PF00160">
    <property type="entry name" value="Pro_isomerase"/>
    <property type="match status" value="1"/>
</dbReference>
<evidence type="ECO:0000256" key="1">
    <source>
        <dbReference type="ARBA" id="ARBA00002388"/>
    </source>
</evidence>
<evidence type="ECO:0000256" key="3">
    <source>
        <dbReference type="SAM" id="MobiDB-lite"/>
    </source>
</evidence>
<comment type="similarity">
    <text evidence="2">Belongs to the cyclophilin-type PPIase family.</text>
</comment>
<dbReference type="RefSeq" id="WP_345458393.1">
    <property type="nucleotide sequence ID" value="NZ_BAABKG010000003.1"/>
</dbReference>
<comment type="catalytic activity">
    <reaction evidence="2">
        <text>[protein]-peptidylproline (omega=180) = [protein]-peptidylproline (omega=0)</text>
        <dbReference type="Rhea" id="RHEA:16237"/>
        <dbReference type="Rhea" id="RHEA-COMP:10747"/>
        <dbReference type="Rhea" id="RHEA-COMP:10748"/>
        <dbReference type="ChEBI" id="CHEBI:83833"/>
        <dbReference type="ChEBI" id="CHEBI:83834"/>
        <dbReference type="EC" id="5.2.1.8"/>
    </reaction>
</comment>
<comment type="function">
    <text evidence="1 2">PPIases accelerate the folding of proteins. It catalyzes the cis-trans isomerization of proline imidic peptide bonds in oligopeptides.</text>
</comment>
<dbReference type="Proteomes" id="UP001500221">
    <property type="component" value="Unassembled WGS sequence"/>
</dbReference>
<comment type="caution">
    <text evidence="5">The sequence shown here is derived from an EMBL/GenBank/DDBJ whole genome shotgun (WGS) entry which is preliminary data.</text>
</comment>
<dbReference type="CDD" id="cd00317">
    <property type="entry name" value="cyclophilin"/>
    <property type="match status" value="1"/>
</dbReference>
<name>A0ABP9PT45_9ACTN</name>
<feature type="domain" description="PPIase cyclophilin-type" evidence="4">
    <location>
        <begin position="120"/>
        <end position="269"/>
    </location>
</feature>
<dbReference type="PROSITE" id="PS51257">
    <property type="entry name" value="PROKAR_LIPOPROTEIN"/>
    <property type="match status" value="1"/>
</dbReference>
<evidence type="ECO:0000259" key="4">
    <source>
        <dbReference type="PROSITE" id="PS50072"/>
    </source>
</evidence>
<keyword evidence="2" id="KW-0732">Signal</keyword>
<proteinExistence type="inferred from homology"/>
<dbReference type="InterPro" id="IPR002130">
    <property type="entry name" value="Cyclophilin-type_PPIase_dom"/>
</dbReference>